<sequence>MGSDPLDRKELLCRKTATNAAPSAATDPPVLRTHAAEPEAGRAAVVRAKEIVPGILVELKAQVAPMLLAAMDAVVPTPVGTTGPLVAAEAKADLQAIDAEVRAGPPIGALPAPTNPIFPTRSSPASWIRPFVAIC</sequence>
<reference evidence="1 2" key="1">
    <citation type="submission" date="2016-03" db="EMBL/GenBank/DDBJ databases">
        <title>Genome sequence of Rhodococcus kyotonensis KB10.</title>
        <authorList>
            <person name="Jeong H."/>
            <person name="Hong C.E."/>
            <person name="Jo S.H."/>
            <person name="Park J.M."/>
        </authorList>
    </citation>
    <scope>NUCLEOTIDE SEQUENCE [LARGE SCALE GENOMIC DNA]</scope>
    <source>
        <strain evidence="1 2">KB10</strain>
    </source>
</reference>
<dbReference type="Proteomes" id="UP000077519">
    <property type="component" value="Unassembled WGS sequence"/>
</dbReference>
<dbReference type="AlphaFoldDB" id="A0A177Y7K7"/>
<evidence type="ECO:0000313" key="1">
    <source>
        <dbReference type="EMBL" id="OAK51441.1"/>
    </source>
</evidence>
<dbReference type="EMBL" id="LVHI01000039">
    <property type="protein sequence ID" value="OAK51441.1"/>
    <property type="molecule type" value="Genomic_DNA"/>
</dbReference>
<comment type="caution">
    <text evidence="1">The sequence shown here is derived from an EMBL/GenBank/DDBJ whole genome shotgun (WGS) entry which is preliminary data.</text>
</comment>
<name>A0A177Y7K7_9NOCA</name>
<gene>
    <name evidence="1" type="ORF">A3K89_12730</name>
</gene>
<protein>
    <submittedName>
        <fullName evidence="1">Uncharacterized protein</fullName>
    </submittedName>
</protein>
<keyword evidence="2" id="KW-1185">Reference proteome</keyword>
<evidence type="ECO:0000313" key="2">
    <source>
        <dbReference type="Proteomes" id="UP000077519"/>
    </source>
</evidence>
<proteinExistence type="predicted"/>
<accession>A0A177Y7K7</accession>
<organism evidence="1 2">
    <name type="scientific">Rhodococcoides kyotonense</name>
    <dbReference type="NCBI Taxonomy" id="398843"/>
    <lineage>
        <taxon>Bacteria</taxon>
        <taxon>Bacillati</taxon>
        <taxon>Actinomycetota</taxon>
        <taxon>Actinomycetes</taxon>
        <taxon>Mycobacteriales</taxon>
        <taxon>Nocardiaceae</taxon>
        <taxon>Rhodococcoides</taxon>
    </lineage>
</organism>